<dbReference type="GO" id="GO:0051301">
    <property type="term" value="P:cell division"/>
    <property type="evidence" value="ECO:0007669"/>
    <property type="project" value="UniProtKB-KW"/>
</dbReference>
<keyword evidence="4" id="KW-0158">Chromosome</keyword>
<keyword evidence="10" id="KW-0206">Cytoskeleton</keyword>
<keyword evidence="9" id="KW-0995">Kinetochore</keyword>
<dbReference type="GO" id="GO:0008017">
    <property type="term" value="F:microtubule binding"/>
    <property type="evidence" value="ECO:0007669"/>
    <property type="project" value="InterPro"/>
</dbReference>
<feature type="region of interest" description="Disordered" evidence="14">
    <location>
        <begin position="107"/>
        <end position="129"/>
    </location>
</feature>
<reference evidence="17" key="1">
    <citation type="submission" date="2025-08" db="UniProtKB">
        <authorList>
            <consortium name="RefSeq"/>
        </authorList>
    </citation>
    <scope>IDENTIFICATION</scope>
</reference>
<dbReference type="PANTHER" id="PTHR32017:SF3">
    <property type="entry name" value="SPINDLE AND KINETOCHORE-ASSOCIATED PROTEIN 2"/>
    <property type="match status" value="1"/>
</dbReference>
<protein>
    <recommendedName>
        <fullName evidence="13">Protein FAM33A</fullName>
    </recommendedName>
</protein>
<comment type="subcellular location">
    <subcellularLocation>
        <location evidence="2">Chromosome</location>
        <location evidence="2">Centromere</location>
        <location evidence="2">Kinetochore</location>
    </subcellularLocation>
    <subcellularLocation>
        <location evidence="1">Cytoplasm</location>
        <location evidence="1">Cytoskeleton</location>
        <location evidence="1">Spindle</location>
    </subcellularLocation>
</comment>
<evidence type="ECO:0000256" key="10">
    <source>
        <dbReference type="ARBA" id="ARBA00023212"/>
    </source>
</evidence>
<dbReference type="AlphaFoldDB" id="A0A6P3VDX6"/>
<dbReference type="GeneID" id="105743685"/>
<accession>A0A6P3VDX6</accession>
<organism evidence="16 17">
    <name type="scientific">Octodon degus</name>
    <name type="common">Degu</name>
    <name type="synonym">Sciurus degus</name>
    <dbReference type="NCBI Taxonomy" id="10160"/>
    <lineage>
        <taxon>Eukaryota</taxon>
        <taxon>Metazoa</taxon>
        <taxon>Chordata</taxon>
        <taxon>Craniata</taxon>
        <taxon>Vertebrata</taxon>
        <taxon>Euteleostomi</taxon>
        <taxon>Mammalia</taxon>
        <taxon>Eutheria</taxon>
        <taxon>Euarchontoglires</taxon>
        <taxon>Glires</taxon>
        <taxon>Rodentia</taxon>
        <taxon>Hystricomorpha</taxon>
        <taxon>Octodontidae</taxon>
        <taxon>Octodon</taxon>
    </lineage>
</organism>
<dbReference type="Pfam" id="PF16740">
    <property type="entry name" value="SKA2"/>
    <property type="match status" value="1"/>
</dbReference>
<keyword evidence="16" id="KW-1185">Reference proteome</keyword>
<evidence type="ECO:0000313" key="16">
    <source>
        <dbReference type="Proteomes" id="UP000515203"/>
    </source>
</evidence>
<dbReference type="RefSeq" id="XP_012372628.1">
    <property type="nucleotide sequence ID" value="XM_012517174.1"/>
</dbReference>
<keyword evidence="6" id="KW-0132">Cell division</keyword>
<evidence type="ECO:0000256" key="5">
    <source>
        <dbReference type="ARBA" id="ARBA00022490"/>
    </source>
</evidence>
<dbReference type="GO" id="GO:0000278">
    <property type="term" value="P:mitotic cell cycle"/>
    <property type="evidence" value="ECO:0007669"/>
    <property type="project" value="TreeGrafter"/>
</dbReference>
<evidence type="ECO:0000256" key="9">
    <source>
        <dbReference type="ARBA" id="ARBA00022838"/>
    </source>
</evidence>
<dbReference type="GO" id="GO:0007059">
    <property type="term" value="P:chromosome segregation"/>
    <property type="evidence" value="ECO:0007669"/>
    <property type="project" value="InterPro"/>
</dbReference>
<comment type="similarity">
    <text evidence="3">Belongs to the SKA2 family.</text>
</comment>
<evidence type="ECO:0000256" key="12">
    <source>
        <dbReference type="ARBA" id="ARBA00023328"/>
    </source>
</evidence>
<evidence type="ECO:0000256" key="7">
    <source>
        <dbReference type="ARBA" id="ARBA00022701"/>
    </source>
</evidence>
<evidence type="ECO:0000256" key="11">
    <source>
        <dbReference type="ARBA" id="ARBA00023306"/>
    </source>
</evidence>
<dbReference type="GO" id="GO:0000940">
    <property type="term" value="C:outer kinetochore"/>
    <property type="evidence" value="ECO:0007669"/>
    <property type="project" value="InterPro"/>
</dbReference>
<sequence length="129" mass="14908">MEAEVDELELMFQKGDSDLDFIQYRLEYEITSNHHDSAGEKNSVTFLKALSAIRSRNQTLYACFKPVATEQETKSRICTTLKKITTMIEELQEQADVELLPLTEEEKTGMEQLKSRTPYLRRNGTAREL</sequence>
<dbReference type="Gene3D" id="6.10.250.1380">
    <property type="match status" value="1"/>
</dbReference>
<keyword evidence="12" id="KW-0137">Centromere</keyword>
<evidence type="ECO:0000259" key="15">
    <source>
        <dbReference type="Pfam" id="PF16740"/>
    </source>
</evidence>
<evidence type="ECO:0000256" key="6">
    <source>
        <dbReference type="ARBA" id="ARBA00022618"/>
    </source>
</evidence>
<feature type="domain" description="Ska2 N-terminal" evidence="15">
    <location>
        <begin position="2"/>
        <end position="113"/>
    </location>
</feature>
<evidence type="ECO:0000256" key="1">
    <source>
        <dbReference type="ARBA" id="ARBA00004186"/>
    </source>
</evidence>
<keyword evidence="11" id="KW-0131">Cell cycle</keyword>
<evidence type="ECO:0000256" key="13">
    <source>
        <dbReference type="ARBA" id="ARBA00029651"/>
    </source>
</evidence>
<keyword evidence="8" id="KW-0498">Mitosis</keyword>
<dbReference type="GO" id="GO:0005876">
    <property type="term" value="C:spindle microtubule"/>
    <property type="evidence" value="ECO:0007669"/>
    <property type="project" value="InterPro"/>
</dbReference>
<keyword evidence="7" id="KW-0493">Microtubule</keyword>
<evidence type="ECO:0000256" key="8">
    <source>
        <dbReference type="ARBA" id="ARBA00022776"/>
    </source>
</evidence>
<evidence type="ECO:0000256" key="14">
    <source>
        <dbReference type="SAM" id="MobiDB-lite"/>
    </source>
</evidence>
<dbReference type="Proteomes" id="UP000515203">
    <property type="component" value="Unplaced"/>
</dbReference>
<evidence type="ECO:0000256" key="2">
    <source>
        <dbReference type="ARBA" id="ARBA00004629"/>
    </source>
</evidence>
<proteinExistence type="inferred from homology"/>
<gene>
    <name evidence="17" type="primary">LOC105743685</name>
</gene>
<dbReference type="PANTHER" id="PTHR32017">
    <property type="entry name" value="SPINDLE AND KINETOCHORE-ASSOCIATED PROTEIN 2"/>
    <property type="match status" value="1"/>
</dbReference>
<name>A0A6P3VDX6_OCTDE</name>
<evidence type="ECO:0000256" key="4">
    <source>
        <dbReference type="ARBA" id="ARBA00022454"/>
    </source>
</evidence>
<keyword evidence="5" id="KW-0963">Cytoplasm</keyword>
<dbReference type="OrthoDB" id="193920at2759"/>
<dbReference type="InterPro" id="IPR026762">
    <property type="entry name" value="Ska2"/>
</dbReference>
<evidence type="ECO:0000256" key="3">
    <source>
        <dbReference type="ARBA" id="ARBA00010684"/>
    </source>
</evidence>
<dbReference type="InterPro" id="IPR042091">
    <property type="entry name" value="Ska2_N"/>
</dbReference>
<dbReference type="InParanoid" id="A0A6P3VDX6"/>
<evidence type="ECO:0000313" key="17">
    <source>
        <dbReference type="RefSeq" id="XP_012372628.1"/>
    </source>
</evidence>